<proteinExistence type="predicted"/>
<reference evidence="7" key="3">
    <citation type="submission" date="2015-06" db="UniProtKB">
        <authorList>
            <consortium name="EnsemblMetazoa"/>
        </authorList>
    </citation>
    <scope>IDENTIFICATION</scope>
</reference>
<feature type="region of interest" description="Disordered" evidence="4">
    <location>
        <begin position="431"/>
        <end position="452"/>
    </location>
</feature>
<keyword evidence="2 5" id="KW-1133">Transmembrane helix</keyword>
<feature type="transmembrane region" description="Helical" evidence="5">
    <location>
        <begin position="469"/>
        <end position="490"/>
    </location>
</feature>
<dbReference type="EMBL" id="KB095858">
    <property type="protein sequence ID" value="ESO11092.1"/>
    <property type="molecule type" value="Genomic_DNA"/>
</dbReference>
<feature type="transmembrane region" description="Helical" evidence="5">
    <location>
        <begin position="570"/>
        <end position="594"/>
    </location>
</feature>
<sequence length="699" mass="78327">MKNSWKLIKTSAVLLAAFNAGFNAGVFSPTLPDIQALTLSTTAQMSNTLVWIGIAGIFGSILLGPLFDMVNGLALLSLCLCAQGFGFGAAPFSNILSGYQMILSIGFLFNFGLVSGTMSANCIIWRNQPKMIGPILQTTSLVYVVGTAISPQVVAPFLTKSNFTKNKIMNNTNFGYETFVTDVVNFSPNTSFEKDSKFAIQKESNSDSSFFSKIKPIQIAYLIVGLFDEIAALYCFIIFLIDKGKKSLKNFEKKKFVPRRRHYSTSNSMHTTTPAFDSLEFRNVSRRRRSISCSNKPPTITFGKNAADDNVDDVNKDSSDEKIDKIVNIDPKFFSNESKVHKENKKCVPNISRKKTLDVIEISHNDLVRFQKYVDEKSKVQDEKNSSDELIDINVVKQAKVNVRKSFEEEIKRRRSSMQVSDVMQIVNIQKQTENRKKSTSDKIHSSHHSPSIADVSLDDNLEGSAPKLVYGLPTVLFFIVVLVFIITNGGREGMMTGLLYTYVESFLHWQPFNGTILVTTYHLIRVIVHCVFIYLANKISPFILTLFNCSVLLVGGLLMLGTSKSSEPVFTYISVILTGIATSNIQPTTITLVQKSIQVTGKIMGVLFAALAAGQIIFSPVLGIFLEKRGAVAFPAMIFLTSVLSSLLFTPWYFLAKYVKRFYEKRRSQKFDAKEWYLNYKRKLEKANLNERTPLRKN</sequence>
<dbReference type="InterPro" id="IPR036259">
    <property type="entry name" value="MFS_trans_sf"/>
</dbReference>
<accession>T1FRV5</accession>
<dbReference type="Gene3D" id="1.20.1250.20">
    <property type="entry name" value="MFS general substrate transporter like domains"/>
    <property type="match status" value="2"/>
</dbReference>
<evidence type="ECO:0008006" key="9">
    <source>
        <dbReference type="Google" id="ProtNLM"/>
    </source>
</evidence>
<dbReference type="CTD" id="20211552"/>
<feature type="compositionally biased region" description="Basic and acidic residues" evidence="4">
    <location>
        <begin position="433"/>
        <end position="445"/>
    </location>
</feature>
<feature type="transmembrane region" description="Helical" evidence="5">
    <location>
        <begin position="543"/>
        <end position="564"/>
    </location>
</feature>
<dbReference type="PANTHER" id="PTHR23121">
    <property type="entry name" value="SODIUM-DEPENDENT GLUCOSE TRANSPORTER 1"/>
    <property type="match status" value="1"/>
</dbReference>
<dbReference type="RefSeq" id="XP_009011361.1">
    <property type="nucleotide sequence ID" value="XM_009013113.1"/>
</dbReference>
<feature type="transmembrane region" description="Helical" evidence="5">
    <location>
        <begin position="633"/>
        <end position="657"/>
    </location>
</feature>
<feature type="transmembrane region" description="Helical" evidence="5">
    <location>
        <begin position="98"/>
        <end position="120"/>
    </location>
</feature>
<feature type="transmembrane region" description="Helical" evidence="5">
    <location>
        <begin position="606"/>
        <end position="627"/>
    </location>
</feature>
<evidence type="ECO:0000313" key="7">
    <source>
        <dbReference type="EnsemblMetazoa" id="HelroP190294"/>
    </source>
</evidence>
<reference evidence="6 8" key="2">
    <citation type="journal article" date="2013" name="Nature">
        <title>Insights into bilaterian evolution from three spiralian genomes.</title>
        <authorList>
            <person name="Simakov O."/>
            <person name="Marletaz F."/>
            <person name="Cho S.J."/>
            <person name="Edsinger-Gonzales E."/>
            <person name="Havlak P."/>
            <person name="Hellsten U."/>
            <person name="Kuo D.H."/>
            <person name="Larsson T."/>
            <person name="Lv J."/>
            <person name="Arendt D."/>
            <person name="Savage R."/>
            <person name="Osoegawa K."/>
            <person name="de Jong P."/>
            <person name="Grimwood J."/>
            <person name="Chapman J.A."/>
            <person name="Shapiro H."/>
            <person name="Aerts A."/>
            <person name="Otillar R.P."/>
            <person name="Terry A.Y."/>
            <person name="Boore J.L."/>
            <person name="Grigoriev I.V."/>
            <person name="Lindberg D.R."/>
            <person name="Seaver E.C."/>
            <person name="Weisblat D.A."/>
            <person name="Putnam N.H."/>
            <person name="Rokhsar D.S."/>
        </authorList>
    </citation>
    <scope>NUCLEOTIDE SEQUENCE</scope>
</reference>
<dbReference type="PANTHER" id="PTHR23121:SF9">
    <property type="entry name" value="SODIUM-DEPENDENT GLUCOSE TRANSPORTER 1"/>
    <property type="match status" value="1"/>
</dbReference>
<dbReference type="InParanoid" id="T1FRV5"/>
<evidence type="ECO:0000256" key="4">
    <source>
        <dbReference type="SAM" id="MobiDB-lite"/>
    </source>
</evidence>
<evidence type="ECO:0000313" key="6">
    <source>
        <dbReference type="EMBL" id="ESO11092.1"/>
    </source>
</evidence>
<dbReference type="EMBL" id="AMQM01002822">
    <property type="status" value="NOT_ANNOTATED_CDS"/>
    <property type="molecule type" value="Genomic_DNA"/>
</dbReference>
<feature type="transmembrane region" description="Helical" evidence="5">
    <location>
        <begin position="73"/>
        <end position="92"/>
    </location>
</feature>
<evidence type="ECO:0000256" key="3">
    <source>
        <dbReference type="ARBA" id="ARBA00023136"/>
    </source>
</evidence>
<dbReference type="KEGG" id="hro:HELRODRAFT_190294"/>
<gene>
    <name evidence="7" type="primary">20211552</name>
    <name evidence="6" type="ORF">HELRODRAFT_190294</name>
</gene>
<keyword evidence="8" id="KW-1185">Reference proteome</keyword>
<dbReference type="GeneID" id="20211552"/>
<dbReference type="EnsemblMetazoa" id="HelroT190294">
    <property type="protein sequence ID" value="HelroP190294"/>
    <property type="gene ID" value="HelroG190294"/>
</dbReference>
<reference evidence="8" key="1">
    <citation type="submission" date="2012-12" db="EMBL/GenBank/DDBJ databases">
        <authorList>
            <person name="Hellsten U."/>
            <person name="Grimwood J."/>
            <person name="Chapman J.A."/>
            <person name="Shapiro H."/>
            <person name="Aerts A."/>
            <person name="Otillar R.P."/>
            <person name="Terry A.Y."/>
            <person name="Boore J.L."/>
            <person name="Simakov O."/>
            <person name="Marletaz F."/>
            <person name="Cho S.-J."/>
            <person name="Edsinger-Gonzales E."/>
            <person name="Havlak P."/>
            <person name="Kuo D.-H."/>
            <person name="Larsson T."/>
            <person name="Lv J."/>
            <person name="Arendt D."/>
            <person name="Savage R."/>
            <person name="Osoegawa K."/>
            <person name="de Jong P."/>
            <person name="Lindberg D.R."/>
            <person name="Seaver E.C."/>
            <person name="Weisblat D.A."/>
            <person name="Putnam N.H."/>
            <person name="Grigoriev I.V."/>
            <person name="Rokhsar D.S."/>
        </authorList>
    </citation>
    <scope>NUCLEOTIDE SEQUENCE</scope>
</reference>
<organism evidence="7 8">
    <name type="scientific">Helobdella robusta</name>
    <name type="common">Californian leech</name>
    <dbReference type="NCBI Taxonomy" id="6412"/>
    <lineage>
        <taxon>Eukaryota</taxon>
        <taxon>Metazoa</taxon>
        <taxon>Spiralia</taxon>
        <taxon>Lophotrochozoa</taxon>
        <taxon>Annelida</taxon>
        <taxon>Clitellata</taxon>
        <taxon>Hirudinea</taxon>
        <taxon>Rhynchobdellida</taxon>
        <taxon>Glossiphoniidae</taxon>
        <taxon>Helobdella</taxon>
    </lineage>
</organism>
<feature type="transmembrane region" description="Helical" evidence="5">
    <location>
        <begin position="219"/>
        <end position="241"/>
    </location>
</feature>
<feature type="transmembrane region" description="Helical" evidence="5">
    <location>
        <begin position="510"/>
        <end position="536"/>
    </location>
</feature>
<protein>
    <recommendedName>
        <fullName evidence="9">Major facilitator superfamily (MFS) profile domain-containing protein</fullName>
    </recommendedName>
</protein>
<dbReference type="HOGENOM" id="CLU_394459_0_0_1"/>
<name>T1FRV5_HELRO</name>
<dbReference type="AlphaFoldDB" id="T1FRV5"/>
<keyword evidence="3 5" id="KW-0472">Membrane</keyword>
<evidence type="ECO:0000256" key="1">
    <source>
        <dbReference type="ARBA" id="ARBA00022692"/>
    </source>
</evidence>
<evidence type="ECO:0000256" key="5">
    <source>
        <dbReference type="SAM" id="Phobius"/>
    </source>
</evidence>
<keyword evidence="1 5" id="KW-0812">Transmembrane</keyword>
<evidence type="ECO:0000313" key="8">
    <source>
        <dbReference type="Proteomes" id="UP000015101"/>
    </source>
</evidence>
<feature type="transmembrane region" description="Helical" evidence="5">
    <location>
        <begin position="48"/>
        <end position="66"/>
    </location>
</feature>
<dbReference type="Proteomes" id="UP000015101">
    <property type="component" value="Unassembled WGS sequence"/>
</dbReference>
<feature type="transmembrane region" description="Helical" evidence="5">
    <location>
        <begin position="141"/>
        <end position="159"/>
    </location>
</feature>
<dbReference type="SUPFAM" id="SSF103473">
    <property type="entry name" value="MFS general substrate transporter"/>
    <property type="match status" value="2"/>
</dbReference>
<evidence type="ECO:0000256" key="2">
    <source>
        <dbReference type="ARBA" id="ARBA00022989"/>
    </source>
</evidence>